<comment type="cofactor">
    <cofactor evidence="1">
        <name>a divalent metal cation</name>
        <dbReference type="ChEBI" id="CHEBI:60240"/>
    </cofactor>
</comment>
<dbReference type="AlphaFoldDB" id="A0A5B7B6L9"/>
<reference evidence="3" key="1">
    <citation type="submission" date="2019-08" db="EMBL/GenBank/DDBJ databases">
        <title>Reference gene set and small RNA set construction with multiple tissues from Davidia involucrata Baill.</title>
        <authorList>
            <person name="Yang H."/>
            <person name="Zhou C."/>
            <person name="Li G."/>
            <person name="Wang J."/>
            <person name="Gao P."/>
            <person name="Wang M."/>
            <person name="Wang R."/>
            <person name="Zhao Y."/>
        </authorList>
    </citation>
    <scope>NUCLEOTIDE SEQUENCE</scope>
    <source>
        <tissue evidence="3">Mixed with DoveR01_LX</tissue>
    </source>
</reference>
<proteinExistence type="inferred from homology"/>
<name>A0A5B7B6L9_DAVIN</name>
<protein>
    <submittedName>
        <fullName evidence="3">Putative poly(A)-specific ribonuclease PARN-like</fullName>
        <ecNumber evidence="3">3.1.13.4</ecNumber>
    </submittedName>
</protein>
<evidence type="ECO:0000256" key="2">
    <source>
        <dbReference type="ARBA" id="ARBA00008372"/>
    </source>
</evidence>
<dbReference type="EMBL" id="GHES01034101">
    <property type="protein sequence ID" value="MPA64660.1"/>
    <property type="molecule type" value="Transcribed_RNA"/>
</dbReference>
<dbReference type="PANTHER" id="PTHR15092">
    <property type="entry name" value="POLY A -SPECIFIC RIBONUCLEASE/TARGET OF EGR1, MEMBER 1"/>
    <property type="match status" value="1"/>
</dbReference>
<comment type="similarity">
    <text evidence="2">Belongs to the CAF1 family.</text>
</comment>
<dbReference type="Gene3D" id="3.30.420.10">
    <property type="entry name" value="Ribonuclease H-like superfamily/Ribonuclease H"/>
    <property type="match status" value="2"/>
</dbReference>
<dbReference type="PANTHER" id="PTHR15092:SF42">
    <property type="entry name" value="POLY(A)-SPECIFIC RIBONUCLEASE PARN-LIKE"/>
    <property type="match status" value="1"/>
</dbReference>
<organism evidence="3">
    <name type="scientific">Davidia involucrata</name>
    <name type="common">Dove tree</name>
    <dbReference type="NCBI Taxonomy" id="16924"/>
    <lineage>
        <taxon>Eukaryota</taxon>
        <taxon>Viridiplantae</taxon>
        <taxon>Streptophyta</taxon>
        <taxon>Embryophyta</taxon>
        <taxon>Tracheophyta</taxon>
        <taxon>Spermatophyta</taxon>
        <taxon>Magnoliopsida</taxon>
        <taxon>eudicotyledons</taxon>
        <taxon>Gunneridae</taxon>
        <taxon>Pentapetalae</taxon>
        <taxon>asterids</taxon>
        <taxon>Cornales</taxon>
        <taxon>Nyssaceae</taxon>
        <taxon>Davidia</taxon>
    </lineage>
</organism>
<evidence type="ECO:0000256" key="1">
    <source>
        <dbReference type="ARBA" id="ARBA00001968"/>
    </source>
</evidence>
<dbReference type="SUPFAM" id="SSF53098">
    <property type="entry name" value="Ribonuclease H-like"/>
    <property type="match status" value="1"/>
</dbReference>
<dbReference type="InterPro" id="IPR051181">
    <property type="entry name" value="CAF1_poly(A)_ribonucleases"/>
</dbReference>
<dbReference type="EC" id="3.1.13.4" evidence="3"/>
<dbReference type="InterPro" id="IPR036397">
    <property type="entry name" value="RNaseH_sf"/>
</dbReference>
<dbReference type="GO" id="GO:0003723">
    <property type="term" value="F:RNA binding"/>
    <property type="evidence" value="ECO:0007669"/>
    <property type="project" value="TreeGrafter"/>
</dbReference>
<dbReference type="InterPro" id="IPR006941">
    <property type="entry name" value="RNase_CAF1"/>
</dbReference>
<sequence length="611" mass="69228">MLQRRFLCSKVYKKPHHHQWTIKQVTKSNFTESLEEITNHIHDCDFVAVSLQKTGSYSAPWHRVLPVDTHETAYFKAKYAAERFQVLQFAVCPFSIRASKVIAHPYNFHLFPRDELKIGMPSYSFSCQSSYLSSMAREGFDFNVCIYNGISYLSRAQESAAKDRIGNAVTSTYVVQSSSTLSVADSLFVERIKSRVRHWRNACKDSTTRTDEALIRSLRKLVLGSEEYESRPCLSIEVCSERQVHLALEMLREFYDDLVPLLIPAKGGGTQAVRVVLTNSKEDKNLFERELQHMEEKQNRRARGFREVIDSISASQKPVVAHNSLDDFTFIHSKFLTPLPPSKDEFKCSLRMVFPHVLDVNHLMKEIGPLKKVTNLPTAISFIKRRFFVPIDLEIPQQAEANESEIHGHNVLRISQLFAKLCSLLKVTPEALEDDSGHLCSALEGYANIFNPCSTSSQDPIDGDVTVWMDDTRKVCSGDLVFLWGFRRGVSARMLKNQLSGSHEVFSEEFDVQLMDKSCAIVIFWNPGLAESFLEAMDSGGISCEPLKEMISEGLRAAGYDIYNKVCRLGLWKADLADSLDKALADTDSLSEAHSKEPSEIYWDTVSMINL</sequence>
<dbReference type="InterPro" id="IPR012337">
    <property type="entry name" value="RNaseH-like_sf"/>
</dbReference>
<evidence type="ECO:0000313" key="3">
    <source>
        <dbReference type="EMBL" id="MPA64660.1"/>
    </source>
</evidence>
<dbReference type="GO" id="GO:0004535">
    <property type="term" value="F:poly(A)-specific ribonuclease activity"/>
    <property type="evidence" value="ECO:0007669"/>
    <property type="project" value="UniProtKB-EC"/>
</dbReference>
<gene>
    <name evidence="3" type="ORF">Din_034101</name>
</gene>
<keyword evidence="3" id="KW-0378">Hydrolase</keyword>
<dbReference type="Pfam" id="PF04857">
    <property type="entry name" value="CAF1"/>
    <property type="match status" value="1"/>
</dbReference>
<accession>A0A5B7B6L9</accession>